<gene>
    <name evidence="2" type="ORF">QWZ15_01905</name>
</gene>
<dbReference type="InterPro" id="IPR046535">
    <property type="entry name" value="DUF6600"/>
</dbReference>
<protein>
    <recommendedName>
        <fullName evidence="4">YXWGXW repeat-containing protein</fullName>
    </recommendedName>
</protein>
<evidence type="ECO:0000313" key="2">
    <source>
        <dbReference type="EMBL" id="MDN3686570.1"/>
    </source>
</evidence>
<keyword evidence="3" id="KW-1185">Reference proteome</keyword>
<evidence type="ECO:0000313" key="3">
    <source>
        <dbReference type="Proteomes" id="UP001236663"/>
    </source>
</evidence>
<feature type="compositionally biased region" description="Polar residues" evidence="1">
    <location>
        <begin position="269"/>
        <end position="282"/>
    </location>
</feature>
<feature type="compositionally biased region" description="Polar residues" evidence="1">
    <location>
        <begin position="472"/>
        <end position="485"/>
    </location>
</feature>
<feature type="compositionally biased region" description="Polar residues" evidence="1">
    <location>
        <begin position="289"/>
        <end position="353"/>
    </location>
</feature>
<organism evidence="2 3">
    <name type="scientific">Cyclobacterium jeungdonense</name>
    <dbReference type="NCBI Taxonomy" id="708087"/>
    <lineage>
        <taxon>Bacteria</taxon>
        <taxon>Pseudomonadati</taxon>
        <taxon>Bacteroidota</taxon>
        <taxon>Cytophagia</taxon>
        <taxon>Cytophagales</taxon>
        <taxon>Cyclobacteriaceae</taxon>
        <taxon>Cyclobacterium</taxon>
    </lineage>
</organism>
<accession>A0ABT8C259</accession>
<feature type="region of interest" description="Disordered" evidence="1">
    <location>
        <begin position="228"/>
        <end position="491"/>
    </location>
</feature>
<feature type="compositionally biased region" description="Low complexity" evidence="1">
    <location>
        <begin position="362"/>
        <end position="378"/>
    </location>
</feature>
<feature type="compositionally biased region" description="Polar residues" evidence="1">
    <location>
        <begin position="251"/>
        <end position="262"/>
    </location>
</feature>
<sequence>MKTYTFKSSRLKKTSWYALLTLLILVFGINNNVSQATPVAVSFQVFYDELSPYGDWVQDPHYGYIWIPYAERDFQPYRTNGHWVMSTYGNTWVSNYDWGWAPFHYGRWFYSDFYGWAWIPDYEWGPAWVNWRTGRGYYGWFPLGPRTQFYASVHFPAYAHWVFVPRRRLLSRNIYRYYIPGRNVNLIYNQTTVINNTYVYNNQRYVAGPSRRELQQVTRRDVPVFEVREERRPGRSSITNNSIRLYRPEVQRTQASNRNQVVSRPKNYIPSSEYSARSSQQVRSERRATQPNSSSGNRVRSEVLRNNPTPDSRSANRSIRQSGRSGSAMDQSRGTFSPNRSMDRNNQVSGANETNRRLQAAPGSRNPSVNRRNNSSNPQTVRPAPSQPRVTNRPSSSSVQRQARPSTQRMQSSSPSQGRVTKSAPRPNTSVRRSAPAATESRNVRRTPAPSPTRSYQNNSRSESSSRVAPRTQRTQRSAPSPANQRSRRGN</sequence>
<feature type="compositionally biased region" description="Polar residues" evidence="1">
    <location>
        <begin position="388"/>
        <end position="432"/>
    </location>
</feature>
<proteinExistence type="predicted"/>
<comment type="caution">
    <text evidence="2">The sequence shown here is derived from an EMBL/GenBank/DDBJ whole genome shotgun (WGS) entry which is preliminary data.</text>
</comment>
<dbReference type="EMBL" id="JAUFQS010000003">
    <property type="protein sequence ID" value="MDN3686570.1"/>
    <property type="molecule type" value="Genomic_DNA"/>
</dbReference>
<dbReference type="Proteomes" id="UP001236663">
    <property type="component" value="Unassembled WGS sequence"/>
</dbReference>
<dbReference type="RefSeq" id="WP_163384727.1">
    <property type="nucleotide sequence ID" value="NZ_JAUFQS010000003.1"/>
</dbReference>
<name>A0ABT8C259_9BACT</name>
<reference evidence="3" key="1">
    <citation type="journal article" date="2019" name="Int. J. Syst. Evol. Microbiol.">
        <title>The Global Catalogue of Microorganisms (GCM) 10K type strain sequencing project: providing services to taxonomists for standard genome sequencing and annotation.</title>
        <authorList>
            <consortium name="The Broad Institute Genomics Platform"/>
            <consortium name="The Broad Institute Genome Sequencing Center for Infectious Disease"/>
            <person name="Wu L."/>
            <person name="Ma J."/>
        </authorList>
    </citation>
    <scope>NUCLEOTIDE SEQUENCE [LARGE SCALE GENOMIC DNA]</scope>
    <source>
        <strain evidence="3">CECT 7706</strain>
    </source>
</reference>
<evidence type="ECO:0008006" key="4">
    <source>
        <dbReference type="Google" id="ProtNLM"/>
    </source>
</evidence>
<evidence type="ECO:0000256" key="1">
    <source>
        <dbReference type="SAM" id="MobiDB-lite"/>
    </source>
</evidence>
<dbReference type="Pfam" id="PF20245">
    <property type="entry name" value="DUF6600"/>
    <property type="match status" value="1"/>
</dbReference>
<feature type="compositionally biased region" description="Low complexity" evidence="1">
    <location>
        <begin position="454"/>
        <end position="467"/>
    </location>
</feature>